<evidence type="ECO:0000313" key="13">
    <source>
        <dbReference type="EMBL" id="VAX18246.1"/>
    </source>
</evidence>
<dbReference type="SUPFAM" id="SSF53901">
    <property type="entry name" value="Thiolase-like"/>
    <property type="match status" value="1"/>
</dbReference>
<proteinExistence type="inferred from homology"/>
<name>A0A3B1BIS1_9ZZZZ</name>
<reference evidence="13" key="1">
    <citation type="submission" date="2018-06" db="EMBL/GenBank/DDBJ databases">
        <authorList>
            <person name="Zhirakovskaya E."/>
        </authorList>
    </citation>
    <scope>NUCLEOTIDE SEQUENCE</scope>
</reference>
<keyword evidence="8" id="KW-0443">Lipid metabolism</keyword>
<evidence type="ECO:0000256" key="10">
    <source>
        <dbReference type="ARBA" id="ARBA00023315"/>
    </source>
</evidence>
<dbReference type="EMBL" id="UOGE01000034">
    <property type="protein sequence ID" value="VAX18246.1"/>
    <property type="molecule type" value="Genomic_DNA"/>
</dbReference>
<evidence type="ECO:0000256" key="6">
    <source>
        <dbReference type="ARBA" id="ARBA00022679"/>
    </source>
</evidence>
<dbReference type="NCBIfam" id="NF006829">
    <property type="entry name" value="PRK09352.1"/>
    <property type="match status" value="1"/>
</dbReference>
<evidence type="ECO:0000256" key="2">
    <source>
        <dbReference type="ARBA" id="ARBA00008642"/>
    </source>
</evidence>
<evidence type="ECO:0000256" key="1">
    <source>
        <dbReference type="ARBA" id="ARBA00005194"/>
    </source>
</evidence>
<dbReference type="HAMAP" id="MF_01815">
    <property type="entry name" value="FabH"/>
    <property type="match status" value="1"/>
</dbReference>
<dbReference type="GO" id="GO:0033818">
    <property type="term" value="F:beta-ketoacyl-acyl-carrier-protein synthase III activity"/>
    <property type="evidence" value="ECO:0007669"/>
    <property type="project" value="UniProtKB-EC"/>
</dbReference>
<feature type="domain" description="Beta-ketoacyl-[acyl-carrier-protein] synthase III N-terminal" evidence="12">
    <location>
        <begin position="110"/>
        <end position="188"/>
    </location>
</feature>
<evidence type="ECO:0000259" key="11">
    <source>
        <dbReference type="Pfam" id="PF08541"/>
    </source>
</evidence>
<evidence type="ECO:0000256" key="8">
    <source>
        <dbReference type="ARBA" id="ARBA00023098"/>
    </source>
</evidence>
<keyword evidence="5" id="KW-0444">Lipid biosynthesis</keyword>
<organism evidence="13">
    <name type="scientific">hydrothermal vent metagenome</name>
    <dbReference type="NCBI Taxonomy" id="652676"/>
    <lineage>
        <taxon>unclassified sequences</taxon>
        <taxon>metagenomes</taxon>
        <taxon>ecological metagenomes</taxon>
    </lineage>
</organism>
<keyword evidence="9" id="KW-0275">Fatty acid biosynthesis</keyword>
<dbReference type="FunFam" id="3.40.47.10:FF:000004">
    <property type="entry name" value="3-oxoacyl-[acyl-carrier-protein] synthase 3"/>
    <property type="match status" value="1"/>
</dbReference>
<comment type="pathway">
    <text evidence="1">Lipid metabolism; fatty acid biosynthesis.</text>
</comment>
<dbReference type="NCBIfam" id="TIGR00747">
    <property type="entry name" value="fabH"/>
    <property type="match status" value="1"/>
</dbReference>
<dbReference type="InterPro" id="IPR004655">
    <property type="entry name" value="FabH"/>
</dbReference>
<keyword evidence="7" id="KW-0276">Fatty acid metabolism</keyword>
<accession>A0A3B1BIS1</accession>
<dbReference type="InterPro" id="IPR016039">
    <property type="entry name" value="Thiolase-like"/>
</dbReference>
<dbReference type="Pfam" id="PF08541">
    <property type="entry name" value="ACP_syn_III_C"/>
    <property type="match status" value="1"/>
</dbReference>
<evidence type="ECO:0000256" key="7">
    <source>
        <dbReference type="ARBA" id="ARBA00022832"/>
    </source>
</evidence>
<protein>
    <recommendedName>
        <fullName evidence="3">beta-ketoacyl-[acyl-carrier-protein] synthase III</fullName>
        <ecNumber evidence="3">2.3.1.180</ecNumber>
    </recommendedName>
</protein>
<dbReference type="GO" id="GO:0044550">
    <property type="term" value="P:secondary metabolite biosynthetic process"/>
    <property type="evidence" value="ECO:0007669"/>
    <property type="project" value="TreeGrafter"/>
</dbReference>
<comment type="similarity">
    <text evidence="2">Belongs to the thiolase-like superfamily. FabH family.</text>
</comment>
<dbReference type="Pfam" id="PF08545">
    <property type="entry name" value="ACP_syn_III"/>
    <property type="match status" value="1"/>
</dbReference>
<evidence type="ECO:0000256" key="9">
    <source>
        <dbReference type="ARBA" id="ARBA00023160"/>
    </source>
</evidence>
<keyword evidence="4" id="KW-0963">Cytoplasm</keyword>
<evidence type="ECO:0000256" key="5">
    <source>
        <dbReference type="ARBA" id="ARBA00022516"/>
    </source>
</evidence>
<evidence type="ECO:0000256" key="3">
    <source>
        <dbReference type="ARBA" id="ARBA00012333"/>
    </source>
</evidence>
<dbReference type="CDD" id="cd00830">
    <property type="entry name" value="KAS_III"/>
    <property type="match status" value="1"/>
</dbReference>
<keyword evidence="6 13" id="KW-0808">Transferase</keyword>
<dbReference type="EC" id="2.3.1.180" evidence="3"/>
<dbReference type="GO" id="GO:0004315">
    <property type="term" value="F:3-oxoacyl-[acyl-carrier-protein] synthase activity"/>
    <property type="evidence" value="ECO:0007669"/>
    <property type="project" value="InterPro"/>
</dbReference>
<dbReference type="InterPro" id="IPR013747">
    <property type="entry name" value="ACP_syn_III_C"/>
</dbReference>
<feature type="domain" description="Beta-ketoacyl-[acyl-carrier-protein] synthase III C-terminal" evidence="11">
    <location>
        <begin position="238"/>
        <end position="327"/>
    </location>
</feature>
<sequence length="327" mass="34758">MSESLGARIVGVGRNLPSKVLTNKDIENIVETTEEWIVSRSGIKERRIADANVSTHELGIPAAKEALATSGIDATDIDLIICATSTPDKMFPSTACLIQEGISAGECPAFDLLAACSGFTYGLKVADSFIRSGGAKNVLLVASEIYSRIINWEDRSTCVLFGDAAAAVVLAPSNGKSGVIDSTIYSDGKYGDLLSAGGAGARAPADSKLSHGYYLEMKGKETFKVAVKRMTDVSLAILEKNGYTADDIKLVIPHQANIRIIHAVSKALKLEENKVFINVQKYGNTSAASVPLALYEALEEGRLREGDIALLVTFGGGLTWGASLIRW</sequence>
<evidence type="ECO:0000256" key="4">
    <source>
        <dbReference type="ARBA" id="ARBA00022490"/>
    </source>
</evidence>
<evidence type="ECO:0000259" key="12">
    <source>
        <dbReference type="Pfam" id="PF08545"/>
    </source>
</evidence>
<dbReference type="Gene3D" id="3.40.47.10">
    <property type="match status" value="1"/>
</dbReference>
<gene>
    <name evidence="13" type="ORF">MNBD_NITROSPINAE02-1044</name>
</gene>
<keyword evidence="10 13" id="KW-0012">Acyltransferase</keyword>
<dbReference type="AlphaFoldDB" id="A0A3B1BIS1"/>
<dbReference type="PANTHER" id="PTHR34069:SF2">
    <property type="entry name" value="BETA-KETOACYL-[ACYL-CARRIER-PROTEIN] SYNTHASE III"/>
    <property type="match status" value="1"/>
</dbReference>
<dbReference type="InterPro" id="IPR013751">
    <property type="entry name" value="ACP_syn_III_N"/>
</dbReference>
<dbReference type="GO" id="GO:0006633">
    <property type="term" value="P:fatty acid biosynthetic process"/>
    <property type="evidence" value="ECO:0007669"/>
    <property type="project" value="UniProtKB-KW"/>
</dbReference>
<dbReference type="PANTHER" id="PTHR34069">
    <property type="entry name" value="3-OXOACYL-[ACYL-CARRIER-PROTEIN] SYNTHASE 3"/>
    <property type="match status" value="1"/>
</dbReference>